<evidence type="ECO:0000313" key="5">
    <source>
        <dbReference type="Proteomes" id="UP000218139"/>
    </source>
</evidence>
<gene>
    <name evidence="2" type="ORF">A8C52_00160</name>
    <name evidence="1" type="ORF">LSJ_0967c</name>
    <name evidence="3" type="ORF">QFE45_05455</name>
</gene>
<dbReference type="Proteomes" id="UP001231316">
    <property type="component" value="Chromosome"/>
</dbReference>
<dbReference type="EMBL" id="CP007646">
    <property type="protein sequence ID" value="AIR10645.1"/>
    <property type="molecule type" value="Genomic_DNA"/>
</dbReference>
<dbReference type="Proteomes" id="UP000029488">
    <property type="component" value="Chromosome"/>
</dbReference>
<dbReference type="RefSeq" id="WP_011476069.1">
    <property type="nucleotide sequence ID" value="NZ_CABMGV010000001.1"/>
</dbReference>
<evidence type="ECO:0000313" key="1">
    <source>
        <dbReference type="EMBL" id="AIR10645.1"/>
    </source>
</evidence>
<accession>A0A089QD11</accession>
<evidence type="ECO:0000313" key="2">
    <source>
        <dbReference type="EMBL" id="PAY47432.1"/>
    </source>
</evidence>
<dbReference type="AlphaFoldDB" id="A0A089QD11"/>
<organism evidence="1 4">
    <name type="scientific">Ligilactobacillus salivarius</name>
    <dbReference type="NCBI Taxonomy" id="1624"/>
    <lineage>
        <taxon>Bacteria</taxon>
        <taxon>Bacillati</taxon>
        <taxon>Bacillota</taxon>
        <taxon>Bacilli</taxon>
        <taxon>Lactobacillales</taxon>
        <taxon>Lactobacillaceae</taxon>
        <taxon>Ligilactobacillus</taxon>
    </lineage>
</organism>
<proteinExistence type="predicted"/>
<sequence>MDLRPYWGKNVIVTDVDNIIYRGFVTAVTIPGDSDDNCYEIDLIRTKQYRDGYFTLTEYEIKSIELDPDKEDLCESK</sequence>
<evidence type="ECO:0000313" key="3">
    <source>
        <dbReference type="EMBL" id="WII27840.1"/>
    </source>
</evidence>
<protein>
    <recommendedName>
        <fullName evidence="6">DUF2187 domain-containing protein</fullName>
    </recommendedName>
</protein>
<reference evidence="1 4" key="1">
    <citation type="journal article" date="2014" name="BMC Genomics">
        <title>Unusual genome complexity in Lactobacillus salivarius JCM1046.</title>
        <authorList>
            <person name="Raftis E.J."/>
            <person name="Forde B.M."/>
            <person name="Claesson M.J."/>
            <person name="O'Toole P.W."/>
        </authorList>
    </citation>
    <scope>NUCLEOTIDE SEQUENCE [LARGE SCALE GENOMIC DNA]</scope>
    <source>
        <strain evidence="1 4">JCM1046</strain>
    </source>
</reference>
<reference evidence="3" key="3">
    <citation type="submission" date="2023-04" db="EMBL/GenBank/DDBJ databases">
        <title>Four porcine-derived lactic acid bacteria strains analyses and their evaluation as potential probiotics based on genomics.</title>
        <authorList>
            <person name="Niu D."/>
        </authorList>
    </citation>
    <scope>NUCLEOTIDE SEQUENCE</scope>
    <source>
        <strain evidence="3">ZSA5</strain>
    </source>
</reference>
<dbReference type="Proteomes" id="UP000218139">
    <property type="component" value="Unassembled WGS sequence"/>
</dbReference>
<dbReference type="EMBL" id="CP123971">
    <property type="protein sequence ID" value="WII27840.1"/>
    <property type="molecule type" value="Genomic_DNA"/>
</dbReference>
<evidence type="ECO:0008006" key="6">
    <source>
        <dbReference type="Google" id="ProtNLM"/>
    </source>
</evidence>
<dbReference type="EMBL" id="LXZO01000079">
    <property type="protein sequence ID" value="PAY47432.1"/>
    <property type="molecule type" value="Genomic_DNA"/>
</dbReference>
<evidence type="ECO:0000313" key="4">
    <source>
        <dbReference type="Proteomes" id="UP000029488"/>
    </source>
</evidence>
<reference evidence="2 5" key="2">
    <citation type="submission" date="2016-05" db="EMBL/GenBank/DDBJ databases">
        <authorList>
            <person name="Lee J.-Y."/>
            <person name="Kim E.B."/>
            <person name="Choi Y.-J."/>
        </authorList>
    </citation>
    <scope>NUCLEOTIDE SEQUENCE [LARGE SCALE GENOMIC DNA]</scope>
    <source>
        <strain evidence="2 5">KLA006</strain>
    </source>
</reference>
<dbReference type="KEGG" id="lsj:LSJ_0967c"/>
<name>A0A089QD11_9LACO</name>